<proteinExistence type="predicted"/>
<dbReference type="Gene3D" id="2.10.110.10">
    <property type="entry name" value="Cysteine Rich Protein"/>
    <property type="match status" value="1"/>
</dbReference>
<evidence type="ECO:0000313" key="6">
    <source>
        <dbReference type="EMBL" id="KAL0075494.1"/>
    </source>
</evidence>
<keyword evidence="2 4" id="KW-0862">Zinc</keyword>
<dbReference type="PROSITE" id="PS50023">
    <property type="entry name" value="LIM_DOMAIN_2"/>
    <property type="match status" value="1"/>
</dbReference>
<dbReference type="Pfam" id="PF00412">
    <property type="entry name" value="LIM"/>
    <property type="match status" value="1"/>
</dbReference>
<dbReference type="Proteomes" id="UP001448207">
    <property type="component" value="Unassembled WGS sequence"/>
</dbReference>
<sequence length="131" mass="15757">MDCSICLKTVYFVEKVEANGRPYHKSCFKCTESGCRLTLANFHYCEGRLFCPKHVPKLQAIVRQTEAEEAEEEYPRLFFFLYIQESKLYILFYFILYSVVQEKEKFNNNYKDVYSNKRKANQSIYYIYNLN</sequence>
<evidence type="ECO:0000313" key="7">
    <source>
        <dbReference type="Proteomes" id="UP001448207"/>
    </source>
</evidence>
<protein>
    <recommendedName>
        <fullName evidence="5">LIM zinc-binding domain-containing protein</fullName>
    </recommendedName>
</protein>
<gene>
    <name evidence="6" type="ORF">J3Q64DRAFT_1377362</name>
</gene>
<dbReference type="EMBL" id="JBCLYO010000036">
    <property type="protein sequence ID" value="KAL0075494.1"/>
    <property type="molecule type" value="Genomic_DNA"/>
</dbReference>
<dbReference type="PANTHER" id="PTHR24206">
    <property type="entry name" value="OS06G0237300 PROTEIN"/>
    <property type="match status" value="1"/>
</dbReference>
<evidence type="ECO:0000256" key="1">
    <source>
        <dbReference type="ARBA" id="ARBA00022723"/>
    </source>
</evidence>
<keyword evidence="7" id="KW-1185">Reference proteome</keyword>
<keyword evidence="3 4" id="KW-0440">LIM domain</keyword>
<evidence type="ECO:0000256" key="4">
    <source>
        <dbReference type="PROSITE-ProRule" id="PRU00125"/>
    </source>
</evidence>
<feature type="domain" description="LIM zinc-binding" evidence="5">
    <location>
        <begin position="1"/>
        <end position="61"/>
    </location>
</feature>
<comment type="caution">
    <text evidence="6">The sequence shown here is derived from an EMBL/GenBank/DDBJ whole genome shotgun (WGS) entry which is preliminary data.</text>
</comment>
<organism evidence="6 7">
    <name type="scientific">Phycomyces blakesleeanus</name>
    <dbReference type="NCBI Taxonomy" id="4837"/>
    <lineage>
        <taxon>Eukaryota</taxon>
        <taxon>Fungi</taxon>
        <taxon>Fungi incertae sedis</taxon>
        <taxon>Mucoromycota</taxon>
        <taxon>Mucoromycotina</taxon>
        <taxon>Mucoromycetes</taxon>
        <taxon>Mucorales</taxon>
        <taxon>Phycomycetaceae</taxon>
        <taxon>Phycomyces</taxon>
    </lineage>
</organism>
<reference evidence="6 7" key="1">
    <citation type="submission" date="2024-04" db="EMBL/GenBank/DDBJ databases">
        <title>Symmetric and asymmetric DNA N6-adenine methylation regulates different biological responses in Mucorales.</title>
        <authorList>
            <consortium name="Lawrence Berkeley National Laboratory"/>
            <person name="Lax C."/>
            <person name="Mondo S.J."/>
            <person name="Osorio-Concepcion M."/>
            <person name="Muszewska A."/>
            <person name="Corrochano-Luque M."/>
            <person name="Gutierrez G."/>
            <person name="Riley R."/>
            <person name="Lipzen A."/>
            <person name="Guo J."/>
            <person name="Hundley H."/>
            <person name="Amirebrahimi M."/>
            <person name="Ng V."/>
            <person name="Lorenzo-Gutierrez D."/>
            <person name="Binder U."/>
            <person name="Yang J."/>
            <person name="Song Y."/>
            <person name="Canovas D."/>
            <person name="Navarro E."/>
            <person name="Freitag M."/>
            <person name="Gabaldon T."/>
            <person name="Grigoriev I.V."/>
            <person name="Corrochano L.M."/>
            <person name="Nicolas F.E."/>
            <person name="Garre V."/>
        </authorList>
    </citation>
    <scope>NUCLEOTIDE SEQUENCE [LARGE SCALE GENOMIC DNA]</scope>
    <source>
        <strain evidence="6 7">L51</strain>
    </source>
</reference>
<evidence type="ECO:0000259" key="5">
    <source>
        <dbReference type="PROSITE" id="PS50023"/>
    </source>
</evidence>
<evidence type="ECO:0000256" key="3">
    <source>
        <dbReference type="ARBA" id="ARBA00023038"/>
    </source>
</evidence>
<dbReference type="CDD" id="cd09358">
    <property type="entry name" value="LIM_Mical_like"/>
    <property type="match status" value="1"/>
</dbReference>
<accession>A0ABR3AMF3</accession>
<dbReference type="SMART" id="SM00132">
    <property type="entry name" value="LIM"/>
    <property type="match status" value="1"/>
</dbReference>
<dbReference type="SUPFAM" id="SSF57716">
    <property type="entry name" value="Glucocorticoid receptor-like (DNA-binding domain)"/>
    <property type="match status" value="1"/>
</dbReference>
<dbReference type="InterPro" id="IPR001781">
    <property type="entry name" value="Znf_LIM"/>
</dbReference>
<name>A0ABR3AMF3_PHYBL</name>
<keyword evidence="1 4" id="KW-0479">Metal-binding</keyword>
<evidence type="ECO:0000256" key="2">
    <source>
        <dbReference type="ARBA" id="ARBA00022833"/>
    </source>
</evidence>